<dbReference type="eggNOG" id="COG1476">
    <property type="taxonomic scope" value="Bacteria"/>
</dbReference>
<dbReference type="RefSeq" id="WP_014063600.1">
    <property type="nucleotide sequence ID" value="NC_015958.1"/>
</dbReference>
<keyword evidence="1" id="KW-0238">DNA-binding</keyword>
<evidence type="ECO:0000313" key="4">
    <source>
        <dbReference type="Proteomes" id="UP000008276"/>
    </source>
</evidence>
<dbReference type="KEGG" id="twi:Thewi_2447"/>
<dbReference type="InterPro" id="IPR010982">
    <property type="entry name" value="Lambda_DNA-bd_dom_sf"/>
</dbReference>
<dbReference type="CDD" id="cd00093">
    <property type="entry name" value="HTH_XRE"/>
    <property type="match status" value="1"/>
</dbReference>
<organism evidence="3 4">
    <name type="scientific">Thermoanaerobacter wiegelii Rt8.B1</name>
    <dbReference type="NCBI Taxonomy" id="697303"/>
    <lineage>
        <taxon>Bacteria</taxon>
        <taxon>Bacillati</taxon>
        <taxon>Bacillota</taxon>
        <taxon>Clostridia</taxon>
        <taxon>Thermoanaerobacterales</taxon>
        <taxon>Thermoanaerobacteraceae</taxon>
        <taxon>Thermoanaerobacter</taxon>
    </lineage>
</organism>
<dbReference type="Pfam" id="PF01381">
    <property type="entry name" value="HTH_3"/>
    <property type="match status" value="1"/>
</dbReference>
<name>G2MRQ1_9THEO</name>
<reference evidence="3 4" key="1">
    <citation type="submission" date="2011-08" db="EMBL/GenBank/DDBJ databases">
        <title>Complete sequence of Thermoanaerobacter wiegelii Rt8.B1.</title>
        <authorList>
            <consortium name="US DOE Joint Genome Institute"/>
            <person name="Lucas S."/>
            <person name="Han J."/>
            <person name="Lapidus A."/>
            <person name="Cheng J.-F."/>
            <person name="Goodwin L."/>
            <person name="Pitluck S."/>
            <person name="Peters L."/>
            <person name="Mikhailova N."/>
            <person name="Zeytun A."/>
            <person name="Daligault H."/>
            <person name="Detter J.C."/>
            <person name="Han C."/>
            <person name="Tapia R."/>
            <person name="Land M."/>
            <person name="Hauser L."/>
            <person name="Kyrpides N."/>
            <person name="Ivanova N."/>
            <person name="Pagani I."/>
            <person name="Hemme C."/>
            <person name="Woyke T."/>
        </authorList>
    </citation>
    <scope>NUCLEOTIDE SEQUENCE [LARGE SCALE GENOMIC DNA]</scope>
    <source>
        <strain evidence="3 4">Rt8.B1</strain>
    </source>
</reference>
<dbReference type="GO" id="GO:0003677">
    <property type="term" value="F:DNA binding"/>
    <property type="evidence" value="ECO:0007669"/>
    <property type="project" value="UniProtKB-KW"/>
</dbReference>
<accession>G2MRQ1</accession>
<dbReference type="PROSITE" id="PS50943">
    <property type="entry name" value="HTH_CROC1"/>
    <property type="match status" value="1"/>
</dbReference>
<dbReference type="InterPro" id="IPR001387">
    <property type="entry name" value="Cro/C1-type_HTH"/>
</dbReference>
<dbReference type="AlphaFoldDB" id="G2MRQ1"/>
<evidence type="ECO:0000256" key="1">
    <source>
        <dbReference type="ARBA" id="ARBA00023125"/>
    </source>
</evidence>
<evidence type="ECO:0000313" key="3">
    <source>
        <dbReference type="EMBL" id="AEM79782.1"/>
    </source>
</evidence>
<dbReference type="SUPFAM" id="SSF47413">
    <property type="entry name" value="lambda repressor-like DNA-binding domains"/>
    <property type="match status" value="1"/>
</dbReference>
<dbReference type="PANTHER" id="PTHR46558">
    <property type="entry name" value="TRACRIPTIONAL REGULATORY PROTEIN-RELATED-RELATED"/>
    <property type="match status" value="1"/>
</dbReference>
<feature type="domain" description="HTH cro/C1-type" evidence="2">
    <location>
        <begin position="5"/>
        <end position="59"/>
    </location>
</feature>
<sequence length="74" mass="8290">MRYYLKKIRKQAGLTQAEIAKKVGIARTSYTNIELGIKNPSFNVATKIKKVLGVNNDDIFLNINVPKGNAKQQL</sequence>
<gene>
    <name evidence="3" type="ORF">Thewi_2447</name>
</gene>
<dbReference type="STRING" id="697303.Thewi_2447"/>
<dbReference type="Gene3D" id="1.10.260.40">
    <property type="entry name" value="lambda repressor-like DNA-binding domains"/>
    <property type="match status" value="1"/>
</dbReference>
<dbReference type="SMART" id="SM00530">
    <property type="entry name" value="HTH_XRE"/>
    <property type="match status" value="1"/>
</dbReference>
<proteinExistence type="predicted"/>
<keyword evidence="4" id="KW-1185">Reference proteome</keyword>
<dbReference type="HOGENOM" id="CLU_066192_44_5_9"/>
<protein>
    <submittedName>
        <fullName evidence="3">Helix-turn-helix domain protein</fullName>
    </submittedName>
</protein>
<dbReference type="Proteomes" id="UP000008276">
    <property type="component" value="Chromosome"/>
</dbReference>
<evidence type="ECO:0000259" key="2">
    <source>
        <dbReference type="PROSITE" id="PS50943"/>
    </source>
</evidence>
<dbReference type="EMBL" id="CP002991">
    <property type="protein sequence ID" value="AEM79782.1"/>
    <property type="molecule type" value="Genomic_DNA"/>
</dbReference>
<dbReference type="PANTHER" id="PTHR46558:SF4">
    <property type="entry name" value="DNA-BIDING PHAGE PROTEIN"/>
    <property type="match status" value="1"/>
</dbReference>